<accession>M1DBJ0</accession>
<name>M1DBJ0_SOLTU</name>
<feature type="region of interest" description="Disordered" evidence="1">
    <location>
        <begin position="76"/>
        <end position="213"/>
    </location>
</feature>
<feature type="compositionally biased region" description="Polar residues" evidence="1">
    <location>
        <begin position="163"/>
        <end position="192"/>
    </location>
</feature>
<organism evidence="2 3">
    <name type="scientific">Solanum tuberosum</name>
    <name type="common">Potato</name>
    <dbReference type="NCBI Taxonomy" id="4113"/>
    <lineage>
        <taxon>Eukaryota</taxon>
        <taxon>Viridiplantae</taxon>
        <taxon>Streptophyta</taxon>
        <taxon>Embryophyta</taxon>
        <taxon>Tracheophyta</taxon>
        <taxon>Spermatophyta</taxon>
        <taxon>Magnoliopsida</taxon>
        <taxon>eudicotyledons</taxon>
        <taxon>Gunneridae</taxon>
        <taxon>Pentapetalae</taxon>
        <taxon>asterids</taxon>
        <taxon>lamiids</taxon>
        <taxon>Solanales</taxon>
        <taxon>Solanaceae</taxon>
        <taxon>Solanoideae</taxon>
        <taxon>Solaneae</taxon>
        <taxon>Solanum</taxon>
    </lineage>
</organism>
<reference evidence="3" key="1">
    <citation type="journal article" date="2011" name="Nature">
        <title>Genome sequence and analysis of the tuber crop potato.</title>
        <authorList>
            <consortium name="The Potato Genome Sequencing Consortium"/>
        </authorList>
    </citation>
    <scope>NUCLEOTIDE SEQUENCE [LARGE SCALE GENOMIC DNA]</scope>
    <source>
        <strain evidence="3">cv. DM1-3 516 R44</strain>
    </source>
</reference>
<evidence type="ECO:0000313" key="2">
    <source>
        <dbReference type="EnsemblPlants" id="PGSC0003DMT400086343"/>
    </source>
</evidence>
<feature type="compositionally biased region" description="Low complexity" evidence="1">
    <location>
        <begin position="130"/>
        <end position="162"/>
    </location>
</feature>
<keyword evidence="3" id="KW-1185">Reference proteome</keyword>
<dbReference type="InParanoid" id="M1DBJ0"/>
<dbReference type="HOGENOM" id="CLU_097724_1_0_1"/>
<dbReference type="EnsemblPlants" id="PGSC0003DMT400086343">
    <property type="protein sequence ID" value="PGSC0003DMT400086343"/>
    <property type="gene ID" value="PGSC0003DMG400035914"/>
</dbReference>
<dbReference type="PaxDb" id="4113-PGSC0003DMT400086343"/>
<proteinExistence type="predicted"/>
<evidence type="ECO:0000256" key="1">
    <source>
        <dbReference type="SAM" id="MobiDB-lite"/>
    </source>
</evidence>
<dbReference type="Proteomes" id="UP000011115">
    <property type="component" value="Unassembled WGS sequence"/>
</dbReference>
<reference evidence="2" key="2">
    <citation type="submission" date="2015-06" db="UniProtKB">
        <authorList>
            <consortium name="EnsemblPlants"/>
        </authorList>
    </citation>
    <scope>IDENTIFICATION</scope>
    <source>
        <strain evidence="2">DM1-3 516 R44</strain>
    </source>
</reference>
<sequence length="213" mass="22842">MAETWHIWHPRYPIYGTWIHLRTVDEVRDWMHMKIFTKCETTDVDYGTMAPKKLITYSKQGKSKYVAPSFSLINKDTEKDPAYVPPNTQTSPTAPRATRGTPQKVLPDVVTVSQSNEEHTLIGSPTGNASSSEEVSMSGSESAQASSSESSNASGHASRSESAQVSGSESTHAAGSGDNEQAASSDEATSSEPVPAPRNDDPILVTGELNEGA</sequence>
<evidence type="ECO:0000313" key="3">
    <source>
        <dbReference type="Proteomes" id="UP000011115"/>
    </source>
</evidence>
<dbReference type="Gramene" id="PGSC0003DMT400086343">
    <property type="protein sequence ID" value="PGSC0003DMT400086343"/>
    <property type="gene ID" value="PGSC0003DMG400035914"/>
</dbReference>
<dbReference type="AlphaFoldDB" id="M1DBJ0"/>
<protein>
    <submittedName>
        <fullName evidence="2">Integrase core domain containing protein</fullName>
    </submittedName>
</protein>